<keyword evidence="3 6" id="KW-0812">Transmembrane</keyword>
<evidence type="ECO:0000256" key="1">
    <source>
        <dbReference type="ARBA" id="ARBA00004141"/>
    </source>
</evidence>
<accession>A0AAV4FBE7</accession>
<evidence type="ECO:0000256" key="5">
    <source>
        <dbReference type="ARBA" id="ARBA00023136"/>
    </source>
</evidence>
<feature type="transmembrane region" description="Helical" evidence="6">
    <location>
        <begin position="12"/>
        <end position="33"/>
    </location>
</feature>
<dbReference type="EMBL" id="BMAT01011336">
    <property type="protein sequence ID" value="GFR70717.1"/>
    <property type="molecule type" value="Genomic_DNA"/>
</dbReference>
<comment type="caution">
    <text evidence="7">The sequence shown here is derived from an EMBL/GenBank/DDBJ whole genome shotgun (WGS) entry which is preliminary data.</text>
</comment>
<dbReference type="PANTHER" id="PTHR43385">
    <property type="entry name" value="RIBOFLAVIN TRANSPORTER RIBJ"/>
    <property type="match status" value="1"/>
</dbReference>
<feature type="transmembrane region" description="Helical" evidence="6">
    <location>
        <begin position="45"/>
        <end position="62"/>
    </location>
</feature>
<comment type="subcellular location">
    <subcellularLocation>
        <location evidence="1">Membrane</location>
        <topology evidence="1">Multi-pass membrane protein</topology>
    </subcellularLocation>
</comment>
<dbReference type="GO" id="GO:0016020">
    <property type="term" value="C:membrane"/>
    <property type="evidence" value="ECO:0007669"/>
    <property type="project" value="UniProtKB-SubCell"/>
</dbReference>
<dbReference type="AlphaFoldDB" id="A0AAV4FBE7"/>
<evidence type="ECO:0000313" key="8">
    <source>
        <dbReference type="Proteomes" id="UP000762676"/>
    </source>
</evidence>
<dbReference type="Proteomes" id="UP000762676">
    <property type="component" value="Unassembled WGS sequence"/>
</dbReference>
<evidence type="ECO:0000256" key="2">
    <source>
        <dbReference type="ARBA" id="ARBA00022448"/>
    </source>
</evidence>
<sequence>MTYFSLNSSFYLTVVTYGLIFGSGIGFAYATPLSCSMKWFPKRKGLVSGFVVAGFGGGAFIFNQVQTAFINPDNLAAEKDVGDES</sequence>
<evidence type="ECO:0000256" key="6">
    <source>
        <dbReference type="SAM" id="Phobius"/>
    </source>
</evidence>
<reference evidence="7 8" key="1">
    <citation type="journal article" date="2021" name="Elife">
        <title>Chloroplast acquisition without the gene transfer in kleptoplastic sea slugs, Plakobranchus ocellatus.</title>
        <authorList>
            <person name="Maeda T."/>
            <person name="Takahashi S."/>
            <person name="Yoshida T."/>
            <person name="Shimamura S."/>
            <person name="Takaki Y."/>
            <person name="Nagai Y."/>
            <person name="Toyoda A."/>
            <person name="Suzuki Y."/>
            <person name="Arimoto A."/>
            <person name="Ishii H."/>
            <person name="Satoh N."/>
            <person name="Nishiyama T."/>
            <person name="Hasebe M."/>
            <person name="Maruyama T."/>
            <person name="Minagawa J."/>
            <person name="Obokata J."/>
            <person name="Shigenobu S."/>
        </authorList>
    </citation>
    <scope>NUCLEOTIDE SEQUENCE [LARGE SCALE GENOMIC DNA]</scope>
</reference>
<dbReference type="SUPFAM" id="SSF103473">
    <property type="entry name" value="MFS general substrate transporter"/>
    <property type="match status" value="1"/>
</dbReference>
<evidence type="ECO:0000256" key="3">
    <source>
        <dbReference type="ARBA" id="ARBA00022692"/>
    </source>
</evidence>
<name>A0AAV4FBE7_9GAST</name>
<keyword evidence="5 6" id="KW-0472">Membrane</keyword>
<dbReference type="PANTHER" id="PTHR43385:SF1">
    <property type="entry name" value="RIBOFLAVIN TRANSPORTER RIBJ"/>
    <property type="match status" value="1"/>
</dbReference>
<keyword evidence="4 6" id="KW-1133">Transmembrane helix</keyword>
<proteinExistence type="predicted"/>
<dbReference type="InterPro" id="IPR052983">
    <property type="entry name" value="MFS_Riboflavin_Transporter"/>
</dbReference>
<keyword evidence="2" id="KW-0813">Transport</keyword>
<dbReference type="InterPro" id="IPR036259">
    <property type="entry name" value="MFS_trans_sf"/>
</dbReference>
<gene>
    <name evidence="7" type="ORF">ElyMa_005660100</name>
</gene>
<evidence type="ECO:0000313" key="7">
    <source>
        <dbReference type="EMBL" id="GFR70717.1"/>
    </source>
</evidence>
<organism evidence="7 8">
    <name type="scientific">Elysia marginata</name>
    <dbReference type="NCBI Taxonomy" id="1093978"/>
    <lineage>
        <taxon>Eukaryota</taxon>
        <taxon>Metazoa</taxon>
        <taxon>Spiralia</taxon>
        <taxon>Lophotrochozoa</taxon>
        <taxon>Mollusca</taxon>
        <taxon>Gastropoda</taxon>
        <taxon>Heterobranchia</taxon>
        <taxon>Euthyneura</taxon>
        <taxon>Panpulmonata</taxon>
        <taxon>Sacoglossa</taxon>
        <taxon>Placobranchoidea</taxon>
        <taxon>Plakobranchidae</taxon>
        <taxon>Elysia</taxon>
    </lineage>
</organism>
<evidence type="ECO:0000256" key="4">
    <source>
        <dbReference type="ARBA" id="ARBA00022989"/>
    </source>
</evidence>
<protein>
    <submittedName>
        <fullName evidence="7">Oxalate:formate antiporter-like</fullName>
    </submittedName>
</protein>
<keyword evidence="8" id="KW-1185">Reference proteome</keyword>